<dbReference type="RefSeq" id="WP_045046964.1">
    <property type="nucleotide sequence ID" value="NZ_CP114058.1"/>
</dbReference>
<dbReference type="Proteomes" id="UP001164712">
    <property type="component" value="Chromosome"/>
</dbReference>
<evidence type="ECO:0000313" key="1">
    <source>
        <dbReference type="EMBL" id="WAT01983.1"/>
    </source>
</evidence>
<evidence type="ECO:0000313" key="2">
    <source>
        <dbReference type="Proteomes" id="UP001164712"/>
    </source>
</evidence>
<dbReference type="EMBL" id="CP114058">
    <property type="protein sequence ID" value="WAT01983.1"/>
    <property type="molecule type" value="Genomic_DNA"/>
</dbReference>
<protein>
    <submittedName>
        <fullName evidence="1">Uncharacterized protein</fullName>
    </submittedName>
</protein>
<proteinExistence type="predicted"/>
<keyword evidence="2" id="KW-1185">Reference proteome</keyword>
<accession>A0ABY7HRF9</accession>
<sequence length="89" mass="10128">MNKHPYKDMMLPVSWSTVSISPEDTQNSTDYFFGLHFEYRLDEGETLPSAKDIIVTLDINTARIMIENLQSWVDYIQSGASAPYGLVSH</sequence>
<name>A0ABY7HRF9_9GAMM</name>
<gene>
    <name evidence="1" type="ORF">O1V66_04635</name>
</gene>
<organism evidence="1 2">
    <name type="scientific">Rouxiella chamberiensis</name>
    <dbReference type="NCBI Taxonomy" id="1513468"/>
    <lineage>
        <taxon>Bacteria</taxon>
        <taxon>Pseudomonadati</taxon>
        <taxon>Pseudomonadota</taxon>
        <taxon>Gammaproteobacteria</taxon>
        <taxon>Enterobacterales</taxon>
        <taxon>Yersiniaceae</taxon>
        <taxon>Rouxiella</taxon>
    </lineage>
</organism>
<reference evidence="1" key="1">
    <citation type="submission" date="2022-12" db="EMBL/GenBank/DDBJ databases">
        <title>Complete genome sequence of an Australian strain of Rouxiella badensis DAR84756 and resolution of the R. badensis DSM100043 and R. chamberiensis DSM28324 genomes.</title>
        <authorList>
            <person name="Paul S."/>
            <person name="Anderson P.J."/>
            <person name="Maynard G."/>
            <person name="Dyall-Smith M."/>
            <person name="Kudinha T."/>
        </authorList>
    </citation>
    <scope>NUCLEOTIDE SEQUENCE</scope>
    <source>
        <strain evidence="1">DSM 28324</strain>
    </source>
</reference>